<comment type="caution">
    <text evidence="1">The sequence shown here is derived from an EMBL/GenBank/DDBJ whole genome shotgun (WGS) entry which is preliminary data.</text>
</comment>
<name>A0A511UKD4_9GAMM</name>
<dbReference type="AlphaFoldDB" id="A0A511UKD4"/>
<keyword evidence="2" id="KW-1185">Reference proteome</keyword>
<protein>
    <submittedName>
        <fullName evidence="1">Uncharacterized protein</fullName>
    </submittedName>
</protein>
<gene>
    <name evidence="1" type="ORF">HVA01_06760</name>
</gene>
<organism evidence="1 2">
    <name type="scientific">Halovibrio variabilis</name>
    <dbReference type="NCBI Taxonomy" id="31910"/>
    <lineage>
        <taxon>Bacteria</taxon>
        <taxon>Pseudomonadati</taxon>
        <taxon>Pseudomonadota</taxon>
        <taxon>Gammaproteobacteria</taxon>
        <taxon>Oceanospirillales</taxon>
        <taxon>Halomonadaceae</taxon>
        <taxon>Halovibrio</taxon>
    </lineage>
</organism>
<evidence type="ECO:0000313" key="2">
    <source>
        <dbReference type="Proteomes" id="UP000321303"/>
    </source>
</evidence>
<proteinExistence type="predicted"/>
<evidence type="ECO:0000313" key="1">
    <source>
        <dbReference type="EMBL" id="GEN27030.1"/>
    </source>
</evidence>
<sequence length="57" mass="6544">MLVYRQIIDISDAEKRADTFKAMIAVNVVKHIFDWKVYRFHDTSGSSPMKRAGGSVR</sequence>
<dbReference type="Proteomes" id="UP000321303">
    <property type="component" value="Unassembled WGS sequence"/>
</dbReference>
<dbReference type="EMBL" id="BJXV01000002">
    <property type="protein sequence ID" value="GEN27030.1"/>
    <property type="molecule type" value="Genomic_DNA"/>
</dbReference>
<accession>A0A511UKD4</accession>
<reference evidence="1 2" key="1">
    <citation type="submission" date="2019-07" db="EMBL/GenBank/DDBJ databases">
        <title>Whole genome shotgun sequence of Halomonas variabilis NBRC 102410.</title>
        <authorList>
            <person name="Hosoyama A."/>
            <person name="Uohara A."/>
            <person name="Ohji S."/>
            <person name="Ichikawa N."/>
        </authorList>
    </citation>
    <scope>NUCLEOTIDE SEQUENCE [LARGE SCALE GENOMIC DNA]</scope>
    <source>
        <strain evidence="1 2">NBRC 102410</strain>
    </source>
</reference>